<feature type="transmembrane region" description="Helical" evidence="2">
    <location>
        <begin position="286"/>
        <end position="308"/>
    </location>
</feature>
<dbReference type="EMBL" id="BNJK01000001">
    <property type="protein sequence ID" value="GHO96634.1"/>
    <property type="molecule type" value="Genomic_DNA"/>
</dbReference>
<sequence length="445" mass="49191">MQTPLSTDALLEKDSVKPPSFYSKYLVALEATLAAVPIFAAVMTGGLYFLPRLPFTSDIPLAWYAIAGGGISTFVIWLILAFFASSYTTVDHADTCQYDQLIGRLETLNAHLDYKVQGKIKLSRVDEAQEALQDALFCRKHISNTLINERHPGLQWLWGTGYLSLWRDFHHAEEVLLETEASDALFRETLHDYLHIQQLLISNREELLGRLFQVVNKIAPAARSYLGKDNQSNKENQLPDPPSQNSPSIDSPDYRQACIVLREVKHAYNELKDSSQGALLALRNKLLIATILANNATYLLLCLAIIGNSRPEDLGSIIAFYLVGALAGLFGRFYGEADHISVHGKEESSDYGLSLTRLVATPFFSGLAGVAGILLTAMLPVLSGKMAPVPTTLANIFQLQPLNWFIAAVFGLTPNLIMQAFKRQAAAQYLPDPIEQLQDQSPEKG</sequence>
<gene>
    <name evidence="3" type="ORF">KSF_066820</name>
</gene>
<proteinExistence type="predicted"/>
<feature type="region of interest" description="Disordered" evidence="1">
    <location>
        <begin position="226"/>
        <end position="251"/>
    </location>
</feature>
<feature type="transmembrane region" description="Helical" evidence="2">
    <location>
        <begin position="355"/>
        <end position="382"/>
    </location>
</feature>
<dbReference type="Proteomes" id="UP000597444">
    <property type="component" value="Unassembled WGS sequence"/>
</dbReference>
<organism evidence="3 4">
    <name type="scientific">Reticulibacter mediterranei</name>
    <dbReference type="NCBI Taxonomy" id="2778369"/>
    <lineage>
        <taxon>Bacteria</taxon>
        <taxon>Bacillati</taxon>
        <taxon>Chloroflexota</taxon>
        <taxon>Ktedonobacteria</taxon>
        <taxon>Ktedonobacterales</taxon>
        <taxon>Reticulibacteraceae</taxon>
        <taxon>Reticulibacter</taxon>
    </lineage>
</organism>
<keyword evidence="2" id="KW-0812">Transmembrane</keyword>
<keyword evidence="2" id="KW-1133">Transmembrane helix</keyword>
<evidence type="ECO:0000313" key="3">
    <source>
        <dbReference type="EMBL" id="GHO96634.1"/>
    </source>
</evidence>
<feature type="transmembrane region" description="Helical" evidence="2">
    <location>
        <begin position="25"/>
        <end position="49"/>
    </location>
</feature>
<evidence type="ECO:0000256" key="2">
    <source>
        <dbReference type="SAM" id="Phobius"/>
    </source>
</evidence>
<comment type="caution">
    <text evidence="3">The sequence shown here is derived from an EMBL/GenBank/DDBJ whole genome shotgun (WGS) entry which is preliminary data.</text>
</comment>
<evidence type="ECO:0000256" key="1">
    <source>
        <dbReference type="SAM" id="MobiDB-lite"/>
    </source>
</evidence>
<evidence type="ECO:0000313" key="4">
    <source>
        <dbReference type="Proteomes" id="UP000597444"/>
    </source>
</evidence>
<keyword evidence="2" id="KW-0472">Membrane</keyword>
<feature type="transmembrane region" description="Helical" evidence="2">
    <location>
        <begin position="61"/>
        <end position="83"/>
    </location>
</feature>
<dbReference type="RefSeq" id="WP_220207241.1">
    <property type="nucleotide sequence ID" value="NZ_BNJK01000001.1"/>
</dbReference>
<name>A0A8J3IRL2_9CHLR</name>
<keyword evidence="4" id="KW-1185">Reference proteome</keyword>
<protein>
    <submittedName>
        <fullName evidence="3">Uncharacterized protein</fullName>
    </submittedName>
</protein>
<reference evidence="3" key="1">
    <citation type="submission" date="2020-10" db="EMBL/GenBank/DDBJ databases">
        <title>Taxonomic study of unclassified bacteria belonging to the class Ktedonobacteria.</title>
        <authorList>
            <person name="Yabe S."/>
            <person name="Wang C.M."/>
            <person name="Zheng Y."/>
            <person name="Sakai Y."/>
            <person name="Cavaletti L."/>
            <person name="Monciardini P."/>
            <person name="Donadio S."/>
        </authorList>
    </citation>
    <scope>NUCLEOTIDE SEQUENCE</scope>
    <source>
        <strain evidence="3">ID150040</strain>
    </source>
</reference>
<dbReference type="AlphaFoldDB" id="A0A8J3IRL2"/>
<feature type="transmembrane region" description="Helical" evidence="2">
    <location>
        <begin position="402"/>
        <end position="421"/>
    </location>
</feature>
<feature type="transmembrane region" description="Helical" evidence="2">
    <location>
        <begin position="314"/>
        <end position="334"/>
    </location>
</feature>
<accession>A0A8J3IRL2</accession>